<accession>A0A9P8IJR0</accession>
<keyword evidence="2" id="KW-1185">Reference proteome</keyword>
<dbReference type="GeneID" id="68321593"/>
<evidence type="ECO:0000313" key="2">
    <source>
        <dbReference type="Proteomes" id="UP000827133"/>
    </source>
</evidence>
<sequence length="233" mass="26749">MEQISEEMSQTSEDMSLFVHVCEENSQVSEELSQTPEETMHELKKQLMQSQLDSLRISMENLAHSFDRVPAAIIARSCLAILKSMISLSYSNDEKDDQPDFNQDRKDSLLLYAASVMPVSWYLRTHNDPSGLFIDQAKTIRMCCLDELKHQYGNSLMESSDDDDIEAPYDRMLEEMEAWRKKRLRVPVTDDVVSVALRTYKDCRDLELPVPQGLAIYALSPLDTGEEWSVQEV</sequence>
<dbReference type="RefSeq" id="XP_044674488.1">
    <property type="nucleotide sequence ID" value="XM_044831213.1"/>
</dbReference>
<evidence type="ECO:0000313" key="1">
    <source>
        <dbReference type="EMBL" id="KAG9495488.1"/>
    </source>
</evidence>
<dbReference type="EMBL" id="JAHBCI010000011">
    <property type="protein sequence ID" value="KAG9495488.1"/>
    <property type="molecule type" value="Genomic_DNA"/>
</dbReference>
<comment type="caution">
    <text evidence="1">The sequence shown here is derived from an EMBL/GenBank/DDBJ whole genome shotgun (WGS) entry which is preliminary data.</text>
</comment>
<reference evidence="1" key="1">
    <citation type="journal article" date="2021" name="Mol. Plant Microbe Interact.">
        <title>Telomere to telomere genome assembly of Fusarium musae F31, causal agent of crown rot disease of banana.</title>
        <authorList>
            <person name="Degradi L."/>
            <person name="Tava V."/>
            <person name="Kunova A."/>
            <person name="Cortesi P."/>
            <person name="Saracchi M."/>
            <person name="Pasquali M."/>
        </authorList>
    </citation>
    <scope>NUCLEOTIDE SEQUENCE</scope>
    <source>
        <strain evidence="1">F31</strain>
    </source>
</reference>
<dbReference type="KEGG" id="fmu:J7337_013737"/>
<proteinExistence type="predicted"/>
<gene>
    <name evidence="1" type="ORF">J7337_013737</name>
</gene>
<organism evidence="1 2">
    <name type="scientific">Fusarium musae</name>
    <dbReference type="NCBI Taxonomy" id="1042133"/>
    <lineage>
        <taxon>Eukaryota</taxon>
        <taxon>Fungi</taxon>
        <taxon>Dikarya</taxon>
        <taxon>Ascomycota</taxon>
        <taxon>Pezizomycotina</taxon>
        <taxon>Sordariomycetes</taxon>
        <taxon>Hypocreomycetidae</taxon>
        <taxon>Hypocreales</taxon>
        <taxon>Nectriaceae</taxon>
        <taxon>Fusarium</taxon>
    </lineage>
</organism>
<name>A0A9P8IJR0_9HYPO</name>
<protein>
    <submittedName>
        <fullName evidence="1">Uncharacterized protein</fullName>
    </submittedName>
</protein>
<dbReference type="Proteomes" id="UP000827133">
    <property type="component" value="Unassembled WGS sequence"/>
</dbReference>
<dbReference type="AlphaFoldDB" id="A0A9P8IJR0"/>